<evidence type="ECO:0000313" key="2">
    <source>
        <dbReference type="Proteomes" id="UP000235965"/>
    </source>
</evidence>
<protein>
    <submittedName>
        <fullName evidence="1">Uncharacterized protein</fullName>
    </submittedName>
</protein>
<sequence length="56" mass="6690">MVLFERDLPYHKWGKINLTFNKICMECFNGQPENKKEGKRGERKTKKDVKLKMCTV</sequence>
<gene>
    <name evidence="1" type="ORF">B7P43_G10986</name>
</gene>
<accession>A0A2J7RMJ7</accession>
<reference evidence="1 2" key="1">
    <citation type="submission" date="2017-12" db="EMBL/GenBank/DDBJ databases">
        <title>Hemimetabolous genomes reveal molecular basis of termite eusociality.</title>
        <authorList>
            <person name="Harrison M.C."/>
            <person name="Jongepier E."/>
            <person name="Robertson H.M."/>
            <person name="Arning N."/>
            <person name="Bitard-Feildel T."/>
            <person name="Chao H."/>
            <person name="Childers C.P."/>
            <person name="Dinh H."/>
            <person name="Doddapaneni H."/>
            <person name="Dugan S."/>
            <person name="Gowin J."/>
            <person name="Greiner C."/>
            <person name="Han Y."/>
            <person name="Hu H."/>
            <person name="Hughes D.S.T."/>
            <person name="Huylmans A.-K."/>
            <person name="Kemena C."/>
            <person name="Kremer L.P.M."/>
            <person name="Lee S.L."/>
            <person name="Lopez-Ezquerra A."/>
            <person name="Mallet L."/>
            <person name="Monroy-Kuhn J.M."/>
            <person name="Moser A."/>
            <person name="Murali S.C."/>
            <person name="Muzny D.M."/>
            <person name="Otani S."/>
            <person name="Piulachs M.-D."/>
            <person name="Poelchau M."/>
            <person name="Qu J."/>
            <person name="Schaub F."/>
            <person name="Wada-Katsumata A."/>
            <person name="Worley K.C."/>
            <person name="Xie Q."/>
            <person name="Ylla G."/>
            <person name="Poulsen M."/>
            <person name="Gibbs R.A."/>
            <person name="Schal C."/>
            <person name="Richards S."/>
            <person name="Belles X."/>
            <person name="Korb J."/>
            <person name="Bornberg-Bauer E."/>
        </authorList>
    </citation>
    <scope>NUCLEOTIDE SEQUENCE [LARGE SCALE GENOMIC DNA]</scope>
    <source>
        <tissue evidence="1">Whole body</tissue>
    </source>
</reference>
<organism evidence="1 2">
    <name type="scientific">Cryptotermes secundus</name>
    <dbReference type="NCBI Taxonomy" id="105785"/>
    <lineage>
        <taxon>Eukaryota</taxon>
        <taxon>Metazoa</taxon>
        <taxon>Ecdysozoa</taxon>
        <taxon>Arthropoda</taxon>
        <taxon>Hexapoda</taxon>
        <taxon>Insecta</taxon>
        <taxon>Pterygota</taxon>
        <taxon>Neoptera</taxon>
        <taxon>Polyneoptera</taxon>
        <taxon>Dictyoptera</taxon>
        <taxon>Blattodea</taxon>
        <taxon>Blattoidea</taxon>
        <taxon>Termitoidae</taxon>
        <taxon>Kalotermitidae</taxon>
        <taxon>Cryptotermitinae</taxon>
        <taxon>Cryptotermes</taxon>
    </lineage>
</organism>
<dbReference type="Proteomes" id="UP000235965">
    <property type="component" value="Unassembled WGS sequence"/>
</dbReference>
<comment type="caution">
    <text evidence="1">The sequence shown here is derived from an EMBL/GenBank/DDBJ whole genome shotgun (WGS) entry which is preliminary data.</text>
</comment>
<keyword evidence="2" id="KW-1185">Reference proteome</keyword>
<dbReference type="InParanoid" id="A0A2J7RMJ7"/>
<dbReference type="AlphaFoldDB" id="A0A2J7RMJ7"/>
<name>A0A2J7RMJ7_9NEOP</name>
<evidence type="ECO:0000313" key="1">
    <source>
        <dbReference type="EMBL" id="PNF42048.1"/>
    </source>
</evidence>
<proteinExistence type="predicted"/>
<dbReference type="EMBL" id="NEVH01002553">
    <property type="protein sequence ID" value="PNF42048.1"/>
    <property type="molecule type" value="Genomic_DNA"/>
</dbReference>